<feature type="region of interest" description="Disordered" evidence="1">
    <location>
        <begin position="1"/>
        <end position="23"/>
    </location>
</feature>
<name>A0A835BFI5_9POAL</name>
<dbReference type="EMBL" id="JACEFO010001874">
    <property type="protein sequence ID" value="KAF8697347.1"/>
    <property type="molecule type" value="Genomic_DNA"/>
</dbReference>
<organism evidence="2 3">
    <name type="scientific">Digitaria exilis</name>
    <dbReference type="NCBI Taxonomy" id="1010633"/>
    <lineage>
        <taxon>Eukaryota</taxon>
        <taxon>Viridiplantae</taxon>
        <taxon>Streptophyta</taxon>
        <taxon>Embryophyta</taxon>
        <taxon>Tracheophyta</taxon>
        <taxon>Spermatophyta</taxon>
        <taxon>Magnoliopsida</taxon>
        <taxon>Liliopsida</taxon>
        <taxon>Poales</taxon>
        <taxon>Poaceae</taxon>
        <taxon>PACMAD clade</taxon>
        <taxon>Panicoideae</taxon>
        <taxon>Panicodae</taxon>
        <taxon>Paniceae</taxon>
        <taxon>Anthephorinae</taxon>
        <taxon>Digitaria</taxon>
    </lineage>
</organism>
<dbReference type="Proteomes" id="UP000636709">
    <property type="component" value="Unassembled WGS sequence"/>
</dbReference>
<comment type="caution">
    <text evidence="2">The sequence shown here is derived from an EMBL/GenBank/DDBJ whole genome shotgun (WGS) entry which is preliminary data.</text>
</comment>
<keyword evidence="3" id="KW-1185">Reference proteome</keyword>
<feature type="region of interest" description="Disordered" evidence="1">
    <location>
        <begin position="225"/>
        <end position="254"/>
    </location>
</feature>
<accession>A0A835BFI5</accession>
<dbReference type="AlphaFoldDB" id="A0A835BFI5"/>
<sequence length="314" mass="34679">MVKESREQGGVGDFRGDETPSLDSLPSRLRASSLFPLFIVLTHFIEHPVGTKSVFIEFDLSALPHNLELRVVRVAAVLDKATMGDLLGVALNGAGERVRNTDTIRPACRVIVGDRRAEPACHQLADAGTMEKVLRTVDEMATEDSRAMSMFVGRGHRQRGEQGVEGVALLPTHSALDAIEREKECSNKRLTLQAVFRARTPPQPATAMSCSCLGHAYKREAGEPFRRHHHHPNPQHTTKATYPLSKDNGKTHRSCRPSLGDPAYVCCAWRSSKRRPACDSISYRYLATAGEDILPDEPRFEHGRAQRQSCPPTG</sequence>
<evidence type="ECO:0000256" key="1">
    <source>
        <dbReference type="SAM" id="MobiDB-lite"/>
    </source>
</evidence>
<feature type="region of interest" description="Disordered" evidence="1">
    <location>
        <begin position="295"/>
        <end position="314"/>
    </location>
</feature>
<evidence type="ECO:0000313" key="3">
    <source>
        <dbReference type="Proteomes" id="UP000636709"/>
    </source>
</evidence>
<protein>
    <submittedName>
        <fullName evidence="2">Uncharacterized protein</fullName>
    </submittedName>
</protein>
<proteinExistence type="predicted"/>
<reference evidence="2" key="1">
    <citation type="submission" date="2020-07" db="EMBL/GenBank/DDBJ databases">
        <title>Genome sequence and genetic diversity analysis of an under-domesticated orphan crop, white fonio (Digitaria exilis).</title>
        <authorList>
            <person name="Bennetzen J.L."/>
            <person name="Chen S."/>
            <person name="Ma X."/>
            <person name="Wang X."/>
            <person name="Yssel A.E.J."/>
            <person name="Chaluvadi S.R."/>
            <person name="Johnson M."/>
            <person name="Gangashetty P."/>
            <person name="Hamidou F."/>
            <person name="Sanogo M.D."/>
            <person name="Zwaenepoel A."/>
            <person name="Wallace J."/>
            <person name="Van De Peer Y."/>
            <person name="Van Deynze A."/>
        </authorList>
    </citation>
    <scope>NUCLEOTIDE SEQUENCE</scope>
    <source>
        <tissue evidence="2">Leaves</tissue>
    </source>
</reference>
<gene>
    <name evidence="2" type="ORF">HU200_035940</name>
</gene>
<evidence type="ECO:0000313" key="2">
    <source>
        <dbReference type="EMBL" id="KAF8697347.1"/>
    </source>
</evidence>